<protein>
    <submittedName>
        <fullName evidence="2">Uncharacterized protein</fullName>
    </submittedName>
</protein>
<gene>
    <name evidence="2" type="ORF">GCM10009811_00030</name>
</gene>
<evidence type="ECO:0000313" key="3">
    <source>
        <dbReference type="Proteomes" id="UP001499938"/>
    </source>
</evidence>
<organism evidence="2 3">
    <name type="scientific">Nostocoides veronense</name>
    <dbReference type="NCBI Taxonomy" id="330836"/>
    <lineage>
        <taxon>Bacteria</taxon>
        <taxon>Bacillati</taxon>
        <taxon>Actinomycetota</taxon>
        <taxon>Actinomycetes</taxon>
        <taxon>Micrococcales</taxon>
        <taxon>Intrasporangiaceae</taxon>
        <taxon>Nostocoides</taxon>
    </lineage>
</organism>
<proteinExistence type="predicted"/>
<feature type="compositionally biased region" description="Basic and acidic residues" evidence="1">
    <location>
        <begin position="93"/>
        <end position="102"/>
    </location>
</feature>
<evidence type="ECO:0000256" key="1">
    <source>
        <dbReference type="SAM" id="MobiDB-lite"/>
    </source>
</evidence>
<dbReference type="EMBL" id="BAAAPO010000001">
    <property type="protein sequence ID" value="GAA1778544.1"/>
    <property type="molecule type" value="Genomic_DNA"/>
</dbReference>
<dbReference type="RefSeq" id="WP_344079458.1">
    <property type="nucleotide sequence ID" value="NZ_BAAAPO010000001.1"/>
</dbReference>
<feature type="region of interest" description="Disordered" evidence="1">
    <location>
        <begin position="68"/>
        <end position="120"/>
    </location>
</feature>
<name>A0ABP4XDN2_9MICO</name>
<sequence>MSRRGRFGVAAAAFASGAAAYGLYRLGARYRPDAPLAGLTDFRARVRSGMAERERDLRDALGYDATGVAPKLAGDGRAPAYPSSPQVDSARLSAEEARDLLRDPAGPRPDRVAGDEGAGI</sequence>
<accession>A0ABP4XDN2</accession>
<comment type="caution">
    <text evidence="2">The sequence shown here is derived from an EMBL/GenBank/DDBJ whole genome shotgun (WGS) entry which is preliminary data.</text>
</comment>
<dbReference type="Proteomes" id="UP001499938">
    <property type="component" value="Unassembled WGS sequence"/>
</dbReference>
<keyword evidence="3" id="KW-1185">Reference proteome</keyword>
<evidence type="ECO:0000313" key="2">
    <source>
        <dbReference type="EMBL" id="GAA1778544.1"/>
    </source>
</evidence>
<reference evidence="3" key="1">
    <citation type="journal article" date="2019" name="Int. J. Syst. Evol. Microbiol.">
        <title>The Global Catalogue of Microorganisms (GCM) 10K type strain sequencing project: providing services to taxonomists for standard genome sequencing and annotation.</title>
        <authorList>
            <consortium name="The Broad Institute Genomics Platform"/>
            <consortium name="The Broad Institute Genome Sequencing Center for Infectious Disease"/>
            <person name="Wu L."/>
            <person name="Ma J."/>
        </authorList>
    </citation>
    <scope>NUCLEOTIDE SEQUENCE [LARGE SCALE GENOMIC DNA]</scope>
    <source>
        <strain evidence="3">JCM 15592</strain>
    </source>
</reference>